<dbReference type="Proteomes" id="UP001586593">
    <property type="component" value="Unassembled WGS sequence"/>
</dbReference>
<keyword evidence="2" id="KW-0472">Membrane</keyword>
<evidence type="ECO:0000256" key="2">
    <source>
        <dbReference type="SAM" id="Phobius"/>
    </source>
</evidence>
<feature type="compositionally biased region" description="Basic and acidic residues" evidence="1">
    <location>
        <begin position="358"/>
        <end position="368"/>
    </location>
</feature>
<feature type="transmembrane region" description="Helical" evidence="2">
    <location>
        <begin position="297"/>
        <end position="321"/>
    </location>
</feature>
<feature type="transmembrane region" description="Helical" evidence="2">
    <location>
        <begin position="188"/>
        <end position="215"/>
    </location>
</feature>
<dbReference type="InterPro" id="IPR052413">
    <property type="entry name" value="SUR7_domain"/>
</dbReference>
<dbReference type="EMBL" id="JAZHXJ010000230">
    <property type="protein sequence ID" value="KAL1867830.1"/>
    <property type="molecule type" value="Genomic_DNA"/>
</dbReference>
<name>A0ABR3WVX5_9PEZI</name>
<keyword evidence="4" id="KW-1185">Reference proteome</keyword>
<keyword evidence="2" id="KW-0812">Transmembrane</keyword>
<protein>
    <submittedName>
        <fullName evidence="3">Uncharacterized protein</fullName>
    </submittedName>
</protein>
<dbReference type="InterPro" id="IPR009571">
    <property type="entry name" value="SUR7/Rim9-like_fungi"/>
</dbReference>
<keyword evidence="2" id="KW-1133">Transmembrane helix</keyword>
<feature type="transmembrane region" description="Helical" evidence="2">
    <location>
        <begin position="7"/>
        <end position="29"/>
    </location>
</feature>
<dbReference type="PANTHER" id="PTHR28019">
    <property type="entry name" value="CELL MEMBRANE PROTEIN YLR413W-RELATED"/>
    <property type="match status" value="1"/>
</dbReference>
<dbReference type="Pfam" id="PF06687">
    <property type="entry name" value="SUR7"/>
    <property type="match status" value="1"/>
</dbReference>
<feature type="transmembrane region" description="Helical" evidence="2">
    <location>
        <begin position="272"/>
        <end position="291"/>
    </location>
</feature>
<feature type="transmembrane region" description="Helical" evidence="2">
    <location>
        <begin position="243"/>
        <end position="265"/>
    </location>
</feature>
<reference evidence="3 4" key="1">
    <citation type="journal article" date="2024" name="Commun. Biol.">
        <title>Comparative genomic analysis of thermophilic fungi reveals convergent evolutionary adaptations and gene losses.</title>
        <authorList>
            <person name="Steindorff A.S."/>
            <person name="Aguilar-Pontes M.V."/>
            <person name="Robinson A.J."/>
            <person name="Andreopoulos B."/>
            <person name="LaButti K."/>
            <person name="Kuo A."/>
            <person name="Mondo S."/>
            <person name="Riley R."/>
            <person name="Otillar R."/>
            <person name="Haridas S."/>
            <person name="Lipzen A."/>
            <person name="Grimwood J."/>
            <person name="Schmutz J."/>
            <person name="Clum A."/>
            <person name="Reid I.D."/>
            <person name="Moisan M.C."/>
            <person name="Butler G."/>
            <person name="Nguyen T.T.M."/>
            <person name="Dewar K."/>
            <person name="Conant G."/>
            <person name="Drula E."/>
            <person name="Henrissat B."/>
            <person name="Hansel C."/>
            <person name="Singer S."/>
            <person name="Hutchinson M.I."/>
            <person name="de Vries R.P."/>
            <person name="Natvig D.O."/>
            <person name="Powell A.J."/>
            <person name="Tsang A."/>
            <person name="Grigoriev I.V."/>
        </authorList>
    </citation>
    <scope>NUCLEOTIDE SEQUENCE [LARGE SCALE GENOMIC DNA]</scope>
    <source>
        <strain evidence="3 4">ATCC 24622</strain>
    </source>
</reference>
<proteinExistence type="predicted"/>
<accession>A0ABR3WVX5</accession>
<organism evidence="3 4">
    <name type="scientific">Phialemonium thermophilum</name>
    <dbReference type="NCBI Taxonomy" id="223376"/>
    <lineage>
        <taxon>Eukaryota</taxon>
        <taxon>Fungi</taxon>
        <taxon>Dikarya</taxon>
        <taxon>Ascomycota</taxon>
        <taxon>Pezizomycotina</taxon>
        <taxon>Sordariomycetes</taxon>
        <taxon>Sordariomycetidae</taxon>
        <taxon>Cephalothecales</taxon>
        <taxon>Cephalothecaceae</taxon>
        <taxon>Phialemonium</taxon>
    </lineage>
</organism>
<feature type="transmembrane region" description="Helical" evidence="2">
    <location>
        <begin position="154"/>
        <end position="181"/>
    </location>
</feature>
<comment type="caution">
    <text evidence="3">The sequence shown here is derived from an EMBL/GenBank/DDBJ whole genome shotgun (WGS) entry which is preliminary data.</text>
</comment>
<sequence>MVHRLTVFIPIVASLVAAVLSVVLLAAGMTSRNSNSNYWLSLNMSSVGQVVVHLAQPSETAPAHGRLMDSSIASGPLISNVTTALGNDVEDLQGQIASNLIRTLEVKEIYNLFLNKMCEGDSGKLDGPVDIARCVDYEDKQGGLRKISNSFPDYFILGTTNISVPLVTAMGSTFASIVNLATTSAHALLVLLLIGAGSIGIQLVGSAIVLILTILRRPKPAENTLLFSGDTASDSSATSPPPLWPPAVCVNVCFGTLGALALLAFAGTATGVVVAGSGAVAHLGAAMGIRAVRGESFLVIAWAAAVFGTTAGAYWFAVWFVEVRQTAFRRVRRRYPGELGNWGGIVQEVVRNLKGDGENAKQVSEGKRSGGGGSRRISRWSN</sequence>
<evidence type="ECO:0000313" key="4">
    <source>
        <dbReference type="Proteomes" id="UP001586593"/>
    </source>
</evidence>
<gene>
    <name evidence="3" type="ORF">VTK73DRAFT_3972</name>
</gene>
<dbReference type="PANTHER" id="PTHR28019:SF7">
    <property type="entry name" value="SUR7 PROTEIN"/>
    <property type="match status" value="1"/>
</dbReference>
<evidence type="ECO:0000256" key="1">
    <source>
        <dbReference type="SAM" id="MobiDB-lite"/>
    </source>
</evidence>
<evidence type="ECO:0000313" key="3">
    <source>
        <dbReference type="EMBL" id="KAL1867830.1"/>
    </source>
</evidence>
<feature type="region of interest" description="Disordered" evidence="1">
    <location>
        <begin position="358"/>
        <end position="382"/>
    </location>
</feature>